<reference evidence="3" key="1">
    <citation type="submission" date="2010-09" db="EMBL/GenBank/DDBJ databases">
        <title>Complete sequence of chromosome1 of Burkholderia sp. CCGE1003.</title>
        <authorList>
            <consortium name="US DOE Joint Genome Institute"/>
            <person name="Lucas S."/>
            <person name="Copeland A."/>
            <person name="Lapidus A."/>
            <person name="Cheng J.-F."/>
            <person name="Bruce D."/>
            <person name="Goodwin L."/>
            <person name="Pitluck S."/>
            <person name="Daligault H."/>
            <person name="Davenport K."/>
            <person name="Detter J.C."/>
            <person name="Han C."/>
            <person name="Tapia R."/>
            <person name="Land M."/>
            <person name="Hauser L."/>
            <person name="Jeffries C."/>
            <person name="Kyrpides N."/>
            <person name="Ivanova N."/>
            <person name="Ovchinnikova G."/>
            <person name="Martinez-Romero E."/>
            <person name="Rogel M.A."/>
            <person name="Auchtung J."/>
            <person name="Tiedje J.M."/>
            <person name="Woyke T."/>
        </authorList>
    </citation>
    <scope>NUCLEOTIDE SEQUENCE</scope>
    <source>
        <strain evidence="3">CCGE1003</strain>
    </source>
</reference>
<name>E1T3W7_BURSG</name>
<keyword evidence="2" id="KW-0472">Membrane</keyword>
<evidence type="ECO:0000256" key="2">
    <source>
        <dbReference type="SAM" id="Phobius"/>
    </source>
</evidence>
<proteinExistence type="predicted"/>
<feature type="compositionally biased region" description="Basic and acidic residues" evidence="1">
    <location>
        <begin position="225"/>
        <end position="234"/>
    </location>
</feature>
<dbReference type="AlphaFoldDB" id="E1T3W7"/>
<feature type="compositionally biased region" description="Low complexity" evidence="1">
    <location>
        <begin position="276"/>
        <end position="294"/>
    </location>
</feature>
<dbReference type="HOGENOM" id="CLU_945535_0_0_4"/>
<organism evidence="3">
    <name type="scientific">Burkholderia sp. (strain CCGE1003)</name>
    <dbReference type="NCBI Taxonomy" id="640512"/>
    <lineage>
        <taxon>Bacteria</taxon>
        <taxon>Pseudomonadati</taxon>
        <taxon>Pseudomonadota</taxon>
        <taxon>Betaproteobacteria</taxon>
        <taxon>Burkholderiales</taxon>
        <taxon>Burkholderiaceae</taxon>
        <taxon>Burkholderia</taxon>
    </lineage>
</organism>
<protein>
    <submittedName>
        <fullName evidence="3">Uncharacterized protein</fullName>
    </submittedName>
</protein>
<sequence length="294" mass="32521">MNALLKEIDKNSTITSAQLALAQASLSEVKELTEYQDQKSNRLLTIVAFLTAAAGALFAKFFDAYPLIDGNRVMVLEGAIAANYLVFALFLFFVACGALVTFHATLTRFVWDDQTADDSKLYDVALSYLFYKSIIQTSPVAWSRAFVGDSSKPVTEQTLRNQYYKNYIIESYLVAAKFGDKLRFLEPAQRLLQWAIRFLIVWLLSVFIVVAIVPREQKNASTETTENRQSEQRSESTGANNVASQPIIGLQHQEQLQDHSHGTQNTSEVIASGTKPVSPVSGSVHHSASSALGK</sequence>
<feature type="transmembrane region" description="Helical" evidence="2">
    <location>
        <begin position="43"/>
        <end position="62"/>
    </location>
</feature>
<gene>
    <name evidence="3" type="ordered locus">BC1003_0006</name>
</gene>
<dbReference type="KEGG" id="bgf:BC1003_0006"/>
<evidence type="ECO:0000256" key="1">
    <source>
        <dbReference type="SAM" id="MobiDB-lite"/>
    </source>
</evidence>
<feature type="region of interest" description="Disordered" evidence="1">
    <location>
        <begin position="219"/>
        <end position="294"/>
    </location>
</feature>
<dbReference type="EMBL" id="CP002217">
    <property type="protein sequence ID" value="ADN56015.1"/>
    <property type="molecule type" value="Genomic_DNA"/>
</dbReference>
<feature type="compositionally biased region" description="Polar residues" evidence="1">
    <location>
        <begin position="235"/>
        <end position="244"/>
    </location>
</feature>
<feature type="transmembrane region" description="Helical" evidence="2">
    <location>
        <begin position="191"/>
        <end position="213"/>
    </location>
</feature>
<evidence type="ECO:0000313" key="3">
    <source>
        <dbReference type="EMBL" id="ADN56015.1"/>
    </source>
</evidence>
<keyword evidence="2" id="KW-1133">Transmembrane helix</keyword>
<keyword evidence="2" id="KW-0812">Transmembrane</keyword>
<feature type="transmembrane region" description="Helical" evidence="2">
    <location>
        <begin position="82"/>
        <end position="102"/>
    </location>
</feature>
<dbReference type="eggNOG" id="ENOG5033ZUK">
    <property type="taxonomic scope" value="Bacteria"/>
</dbReference>
<accession>E1T3W7</accession>